<proteinExistence type="predicted"/>
<dbReference type="EMBL" id="LJOW01000130">
    <property type="protein sequence ID" value="OBQ41986.1"/>
    <property type="molecule type" value="Genomic_DNA"/>
</dbReference>
<gene>
    <name evidence="2" type="ORF">AN484_19780</name>
</gene>
<evidence type="ECO:0000313" key="2">
    <source>
        <dbReference type="EMBL" id="OBQ41986.1"/>
    </source>
</evidence>
<evidence type="ECO:0000256" key="1">
    <source>
        <dbReference type="SAM" id="MobiDB-lite"/>
    </source>
</evidence>
<name>A0A1B7WXZ2_APHFL</name>
<reference evidence="2 3" key="1">
    <citation type="submission" date="2015-09" db="EMBL/GenBank/DDBJ databases">
        <title>Aphanizomenon flos-aquae WA102.</title>
        <authorList>
            <person name="Driscoll C."/>
        </authorList>
    </citation>
    <scope>NUCLEOTIDE SEQUENCE [LARGE SCALE GENOMIC DNA]</scope>
    <source>
        <strain evidence="2">WA102</strain>
    </source>
</reference>
<feature type="compositionally biased region" description="Basic and acidic residues" evidence="1">
    <location>
        <begin position="65"/>
        <end position="125"/>
    </location>
</feature>
<dbReference type="Proteomes" id="UP000092093">
    <property type="component" value="Unassembled WGS sequence"/>
</dbReference>
<feature type="region of interest" description="Disordered" evidence="1">
    <location>
        <begin position="251"/>
        <end position="286"/>
    </location>
</feature>
<comment type="caution">
    <text evidence="2">The sequence shown here is derived from an EMBL/GenBank/DDBJ whole genome shotgun (WGS) entry which is preliminary data.</text>
</comment>
<organism evidence="2 3">
    <name type="scientific">Aphanizomenon flos-aquae WA102</name>
    <dbReference type="NCBI Taxonomy" id="1710896"/>
    <lineage>
        <taxon>Bacteria</taxon>
        <taxon>Bacillati</taxon>
        <taxon>Cyanobacteriota</taxon>
        <taxon>Cyanophyceae</taxon>
        <taxon>Nostocales</taxon>
        <taxon>Aphanizomenonaceae</taxon>
        <taxon>Aphanizomenon</taxon>
    </lineage>
</organism>
<dbReference type="AlphaFoldDB" id="A0A1B7WXZ2"/>
<evidence type="ECO:0008006" key="4">
    <source>
        <dbReference type="Google" id="ProtNLM"/>
    </source>
</evidence>
<sequence>MSDAEVVQEPARKQAGNIVTSENLAEFHAQKLGLASQETPTEAADAEPVVEQDRSEPEAETDAVAGEKKHNPKLEKRFSELTKQREAARQDADRERTAREALEARLRDMEAKINPPKSDEPDPKPDPTQFNDALEYAEALAEWTTDRKMRERDQAELARKVEEEQSRMRQKFQDRLDIAKQDMPDYEEMIASSDVSVSQPVTDAIIESDVGPQLLYYLAENPDFARELAEKSITSQLRAIGRLEAKFEKIEPAKPSVREPVAKKSNAPAPINPLKSGGNPSDITLDADRKFHGTYQQWKAARSTGKIR</sequence>
<accession>A0A1B7WXZ2</accession>
<feature type="region of interest" description="Disordered" evidence="1">
    <location>
        <begin position="31"/>
        <end position="130"/>
    </location>
</feature>
<protein>
    <recommendedName>
        <fullName evidence="4">Scaffolding protein</fullName>
    </recommendedName>
</protein>
<evidence type="ECO:0000313" key="3">
    <source>
        <dbReference type="Proteomes" id="UP000092093"/>
    </source>
</evidence>
<feature type="compositionally biased region" description="Basic and acidic residues" evidence="1">
    <location>
        <begin position="251"/>
        <end position="262"/>
    </location>
</feature>
<feature type="region of interest" description="Disordered" evidence="1">
    <location>
        <begin position="1"/>
        <end position="20"/>
    </location>
</feature>